<keyword evidence="1" id="KW-1133">Transmembrane helix</keyword>
<dbReference type="STRING" id="5364.A0A5C3MU32"/>
<keyword evidence="1" id="KW-0472">Membrane</keyword>
<name>A0A5C3MU32_9AGAM</name>
<evidence type="ECO:0000313" key="3">
    <source>
        <dbReference type="Proteomes" id="UP000305948"/>
    </source>
</evidence>
<sequence length="361" mass="39083">MFDKSSLPGISLTAAGLIALADLKTIAYRTALKGTSSYFDILFLAPGIHCQQSASEVNGGEYPATGAMTTGYVFRVENQATVNYLQRVGESGHLVNVKVLPNSQIPRLRLFSPAIARCASCKAKLPRVGLFSRCTSVCETCLVKVPAVGLLSREALTAVLYASGLAQTLIVLYLLLFIRDLWGFGVMAMLIVARLCNIAVIKERSMLGWKGASEPGVEGDLLILLSQDRWIRMRGMVDDIKAVTAGQWLKEQTGAQSFFVSLGTLLVYASAALAGNSSTVGNLLIACLLLISVAMLGVCNSLTKTQEMFGRMLYQVGEPRKYDRRLTMAQELIAETKRDDWALGMGLIVAEEAAKIKKALM</sequence>
<organism evidence="2 3">
    <name type="scientific">Heliocybe sulcata</name>
    <dbReference type="NCBI Taxonomy" id="5364"/>
    <lineage>
        <taxon>Eukaryota</taxon>
        <taxon>Fungi</taxon>
        <taxon>Dikarya</taxon>
        <taxon>Basidiomycota</taxon>
        <taxon>Agaricomycotina</taxon>
        <taxon>Agaricomycetes</taxon>
        <taxon>Gloeophyllales</taxon>
        <taxon>Gloeophyllaceae</taxon>
        <taxon>Heliocybe</taxon>
    </lineage>
</organism>
<dbReference type="AlphaFoldDB" id="A0A5C3MU32"/>
<gene>
    <name evidence="2" type="ORF">OE88DRAFT_1664762</name>
</gene>
<reference evidence="2 3" key="1">
    <citation type="journal article" date="2019" name="Nat. Ecol. Evol.">
        <title>Megaphylogeny resolves global patterns of mushroom evolution.</title>
        <authorList>
            <person name="Varga T."/>
            <person name="Krizsan K."/>
            <person name="Foldi C."/>
            <person name="Dima B."/>
            <person name="Sanchez-Garcia M."/>
            <person name="Sanchez-Ramirez S."/>
            <person name="Szollosi G.J."/>
            <person name="Szarkandi J.G."/>
            <person name="Papp V."/>
            <person name="Albert L."/>
            <person name="Andreopoulos W."/>
            <person name="Angelini C."/>
            <person name="Antonin V."/>
            <person name="Barry K.W."/>
            <person name="Bougher N.L."/>
            <person name="Buchanan P."/>
            <person name="Buyck B."/>
            <person name="Bense V."/>
            <person name="Catcheside P."/>
            <person name="Chovatia M."/>
            <person name="Cooper J."/>
            <person name="Damon W."/>
            <person name="Desjardin D."/>
            <person name="Finy P."/>
            <person name="Geml J."/>
            <person name="Haridas S."/>
            <person name="Hughes K."/>
            <person name="Justo A."/>
            <person name="Karasinski D."/>
            <person name="Kautmanova I."/>
            <person name="Kiss B."/>
            <person name="Kocsube S."/>
            <person name="Kotiranta H."/>
            <person name="LaButti K.M."/>
            <person name="Lechner B.E."/>
            <person name="Liimatainen K."/>
            <person name="Lipzen A."/>
            <person name="Lukacs Z."/>
            <person name="Mihaltcheva S."/>
            <person name="Morgado L.N."/>
            <person name="Niskanen T."/>
            <person name="Noordeloos M.E."/>
            <person name="Ohm R.A."/>
            <person name="Ortiz-Santana B."/>
            <person name="Ovrebo C."/>
            <person name="Racz N."/>
            <person name="Riley R."/>
            <person name="Savchenko A."/>
            <person name="Shiryaev A."/>
            <person name="Soop K."/>
            <person name="Spirin V."/>
            <person name="Szebenyi C."/>
            <person name="Tomsovsky M."/>
            <person name="Tulloss R.E."/>
            <person name="Uehling J."/>
            <person name="Grigoriev I.V."/>
            <person name="Vagvolgyi C."/>
            <person name="Papp T."/>
            <person name="Martin F.M."/>
            <person name="Miettinen O."/>
            <person name="Hibbett D.S."/>
            <person name="Nagy L.G."/>
        </authorList>
    </citation>
    <scope>NUCLEOTIDE SEQUENCE [LARGE SCALE GENOMIC DNA]</scope>
    <source>
        <strain evidence="2 3">OMC1185</strain>
    </source>
</reference>
<keyword evidence="1" id="KW-0812">Transmembrane</keyword>
<dbReference type="Proteomes" id="UP000305948">
    <property type="component" value="Unassembled WGS sequence"/>
</dbReference>
<feature type="transmembrane region" description="Helical" evidence="1">
    <location>
        <begin position="283"/>
        <end position="303"/>
    </location>
</feature>
<feature type="transmembrane region" description="Helical" evidence="1">
    <location>
        <begin position="6"/>
        <end position="23"/>
    </location>
</feature>
<dbReference type="OrthoDB" id="2956246at2759"/>
<proteinExistence type="predicted"/>
<dbReference type="EMBL" id="ML213520">
    <property type="protein sequence ID" value="TFK48272.1"/>
    <property type="molecule type" value="Genomic_DNA"/>
</dbReference>
<keyword evidence="3" id="KW-1185">Reference proteome</keyword>
<feature type="transmembrane region" description="Helical" evidence="1">
    <location>
        <begin position="182"/>
        <end position="201"/>
    </location>
</feature>
<feature type="transmembrane region" description="Helical" evidence="1">
    <location>
        <begin position="258"/>
        <end position="277"/>
    </location>
</feature>
<accession>A0A5C3MU32</accession>
<feature type="transmembrane region" description="Helical" evidence="1">
    <location>
        <begin position="158"/>
        <end position="176"/>
    </location>
</feature>
<protein>
    <submittedName>
        <fullName evidence="2">Uncharacterized protein</fullName>
    </submittedName>
</protein>
<evidence type="ECO:0000256" key="1">
    <source>
        <dbReference type="SAM" id="Phobius"/>
    </source>
</evidence>
<evidence type="ECO:0000313" key="2">
    <source>
        <dbReference type="EMBL" id="TFK48272.1"/>
    </source>
</evidence>